<dbReference type="InterPro" id="IPR050736">
    <property type="entry name" value="Sensor_HK_Regulatory"/>
</dbReference>
<dbReference type="InterPro" id="IPR036097">
    <property type="entry name" value="HisK_dim/P_sf"/>
</dbReference>
<comment type="caution">
    <text evidence="9">The sequence shown here is derived from an EMBL/GenBank/DDBJ whole genome shotgun (WGS) entry which is preliminary data.</text>
</comment>
<evidence type="ECO:0000256" key="1">
    <source>
        <dbReference type="ARBA" id="ARBA00000085"/>
    </source>
</evidence>
<feature type="transmembrane region" description="Helical" evidence="7">
    <location>
        <begin position="60"/>
        <end position="81"/>
    </location>
</feature>
<feature type="domain" description="Histidine kinase" evidence="8">
    <location>
        <begin position="97"/>
        <end position="325"/>
    </location>
</feature>
<keyword evidence="5" id="KW-0418">Kinase</keyword>
<evidence type="ECO:0000259" key="8">
    <source>
        <dbReference type="PROSITE" id="PS50109"/>
    </source>
</evidence>
<comment type="catalytic activity">
    <reaction evidence="1">
        <text>ATP + protein L-histidine = ADP + protein N-phospho-L-histidine.</text>
        <dbReference type="EC" id="2.7.13.3"/>
    </reaction>
</comment>
<evidence type="ECO:0000313" key="9">
    <source>
        <dbReference type="EMBL" id="OHA76315.1"/>
    </source>
</evidence>
<feature type="transmembrane region" description="Helical" evidence="7">
    <location>
        <begin position="29"/>
        <end position="48"/>
    </location>
</feature>
<keyword evidence="7" id="KW-0812">Transmembrane</keyword>
<dbReference type="SUPFAM" id="SSF47384">
    <property type="entry name" value="Homodimeric domain of signal transducing histidine kinase"/>
    <property type="match status" value="1"/>
</dbReference>
<dbReference type="InterPro" id="IPR003594">
    <property type="entry name" value="HATPase_dom"/>
</dbReference>
<dbReference type="InterPro" id="IPR003661">
    <property type="entry name" value="HisK_dim/P_dom"/>
</dbReference>
<dbReference type="InterPro" id="IPR036890">
    <property type="entry name" value="HATPase_C_sf"/>
</dbReference>
<dbReference type="Gene3D" id="1.10.287.130">
    <property type="match status" value="1"/>
</dbReference>
<evidence type="ECO:0000256" key="4">
    <source>
        <dbReference type="ARBA" id="ARBA00022679"/>
    </source>
</evidence>
<dbReference type="PRINTS" id="PR00344">
    <property type="entry name" value="BCTRLSENSOR"/>
</dbReference>
<keyword evidence="7" id="KW-1133">Transmembrane helix</keyword>
<dbReference type="CDD" id="cd00075">
    <property type="entry name" value="HATPase"/>
    <property type="match status" value="1"/>
</dbReference>
<dbReference type="EMBL" id="MHUL01000036">
    <property type="protein sequence ID" value="OHA76315.1"/>
    <property type="molecule type" value="Genomic_DNA"/>
</dbReference>
<dbReference type="PANTHER" id="PTHR43711">
    <property type="entry name" value="TWO-COMPONENT HISTIDINE KINASE"/>
    <property type="match status" value="1"/>
</dbReference>
<organism evidence="9 10">
    <name type="scientific">Candidatus Wildermuthbacteria bacterium RIFCSPLOWO2_02_FULL_47_9c</name>
    <dbReference type="NCBI Taxonomy" id="1802466"/>
    <lineage>
        <taxon>Bacteria</taxon>
        <taxon>Candidatus Wildermuthiibacteriota</taxon>
    </lineage>
</organism>
<evidence type="ECO:0000313" key="10">
    <source>
        <dbReference type="Proteomes" id="UP000178222"/>
    </source>
</evidence>
<protein>
    <recommendedName>
        <fullName evidence="2">histidine kinase</fullName>
        <ecNumber evidence="2">2.7.13.3</ecNumber>
    </recommendedName>
</protein>
<dbReference type="Gene3D" id="3.30.565.10">
    <property type="entry name" value="Histidine kinase-like ATPase, C-terminal domain"/>
    <property type="match status" value="1"/>
</dbReference>
<dbReference type="GO" id="GO:0000155">
    <property type="term" value="F:phosphorelay sensor kinase activity"/>
    <property type="evidence" value="ECO:0007669"/>
    <property type="project" value="InterPro"/>
</dbReference>
<evidence type="ECO:0000256" key="2">
    <source>
        <dbReference type="ARBA" id="ARBA00012438"/>
    </source>
</evidence>
<proteinExistence type="predicted"/>
<dbReference type="Proteomes" id="UP000178222">
    <property type="component" value="Unassembled WGS sequence"/>
</dbReference>
<dbReference type="FunFam" id="3.30.565.10:FF:000006">
    <property type="entry name" value="Sensor histidine kinase WalK"/>
    <property type="match status" value="1"/>
</dbReference>
<dbReference type="AlphaFoldDB" id="A0A1G2RTZ1"/>
<dbReference type="SUPFAM" id="SSF55874">
    <property type="entry name" value="ATPase domain of HSP90 chaperone/DNA topoisomerase II/histidine kinase"/>
    <property type="match status" value="1"/>
</dbReference>
<dbReference type="EC" id="2.7.13.3" evidence="2"/>
<dbReference type="CDD" id="cd00082">
    <property type="entry name" value="HisKA"/>
    <property type="match status" value="1"/>
</dbReference>
<evidence type="ECO:0000256" key="3">
    <source>
        <dbReference type="ARBA" id="ARBA00022553"/>
    </source>
</evidence>
<name>A0A1G2RTZ1_9BACT</name>
<evidence type="ECO:0000256" key="6">
    <source>
        <dbReference type="ARBA" id="ARBA00023012"/>
    </source>
</evidence>
<dbReference type="InterPro" id="IPR004358">
    <property type="entry name" value="Sig_transdc_His_kin-like_C"/>
</dbReference>
<dbReference type="Pfam" id="PF02518">
    <property type="entry name" value="HATPase_c"/>
    <property type="match status" value="1"/>
</dbReference>
<keyword evidence="6" id="KW-0902">Two-component regulatory system</keyword>
<sequence length="346" mass="39649">MTFREFFQKMNVVQECRKYGTLLWQCPQFLFLMMGLLIIVSVIASFAIGRQYIADPQITVLLILALTGVLMSIAFIITRSFEQLAEANRLKTEFISIVSHQLRSPLTNLKWGLDFLMGEGAVRNEQETSYFHILKENIGRMHELVNDLLTVSRVEQGTFPFQEKEFDLEEVIKQVLLEFRSASQASNIEIRIEGTHVPEIFNDPSLVRHVLGNLVDNAIRYAWKDESAVPAENRRKNLMVIRYRPEEQSVRVEVEDNGVGIPAHDQKFIFQKFFRSTNAVRRQTEGSGLGLFIVKSLLESTGGTIGFRSVEDKGSTFWFTLPLQPRQRHGRVEAGRTKTRGKAQHN</sequence>
<dbReference type="InterPro" id="IPR005467">
    <property type="entry name" value="His_kinase_dom"/>
</dbReference>
<keyword evidence="7" id="KW-0472">Membrane</keyword>
<dbReference type="PANTHER" id="PTHR43711:SF1">
    <property type="entry name" value="HISTIDINE KINASE 1"/>
    <property type="match status" value="1"/>
</dbReference>
<dbReference type="SMART" id="SM00387">
    <property type="entry name" value="HATPase_c"/>
    <property type="match status" value="1"/>
</dbReference>
<reference evidence="9 10" key="1">
    <citation type="journal article" date="2016" name="Nat. Commun.">
        <title>Thousands of microbial genomes shed light on interconnected biogeochemical processes in an aquifer system.</title>
        <authorList>
            <person name="Anantharaman K."/>
            <person name="Brown C.T."/>
            <person name="Hug L.A."/>
            <person name="Sharon I."/>
            <person name="Castelle C.J."/>
            <person name="Probst A.J."/>
            <person name="Thomas B.C."/>
            <person name="Singh A."/>
            <person name="Wilkins M.J."/>
            <person name="Karaoz U."/>
            <person name="Brodie E.L."/>
            <person name="Williams K.H."/>
            <person name="Hubbard S.S."/>
            <person name="Banfield J.F."/>
        </authorList>
    </citation>
    <scope>NUCLEOTIDE SEQUENCE [LARGE SCALE GENOMIC DNA]</scope>
</reference>
<dbReference type="PROSITE" id="PS50109">
    <property type="entry name" value="HIS_KIN"/>
    <property type="match status" value="1"/>
</dbReference>
<dbReference type="Pfam" id="PF00512">
    <property type="entry name" value="HisKA"/>
    <property type="match status" value="1"/>
</dbReference>
<evidence type="ECO:0000256" key="7">
    <source>
        <dbReference type="SAM" id="Phobius"/>
    </source>
</evidence>
<gene>
    <name evidence="9" type="ORF">A3J30_01200</name>
</gene>
<dbReference type="SMART" id="SM00388">
    <property type="entry name" value="HisKA"/>
    <property type="match status" value="1"/>
</dbReference>
<keyword evidence="4" id="KW-0808">Transferase</keyword>
<evidence type="ECO:0000256" key="5">
    <source>
        <dbReference type="ARBA" id="ARBA00022777"/>
    </source>
</evidence>
<keyword evidence="3" id="KW-0597">Phosphoprotein</keyword>
<accession>A0A1G2RTZ1</accession>